<sequence length="545" mass="59157">MGASSSIRRSSEGKVPRGESPTEGEVEKVQVKVGEGSLARKASVSLAFTGSTNVSDNPVIANAIKHLAPSIQAVQFMAGDTVVTAGQDQGVLYIVQVGTLGMYSNSGGGIGEDGFVGKLPAGKMGGLDSLVDNTPQTYTAKAEEDCQILKIQHEQFMECVRGNDDLLHMLMERMRGGSIPAAPFSPASSPRAGANNKIMVRPKLFSHDVIRVAFFDAKPYDRESFNKYNREGGSLIDFRYIDEQLSEDTVSMADGCHVVCLFVNDGCNAPILEKLKKLGVEMITMRCAGFDRVDLEACERLGLTVARVPAYSPYAVAEHAAALLQMINRKLNVAYDRVKQGNFSLSGLVGFDLHGKKCGVLGTGKIGQCFINIALGFGMEVLMYDVFKNPKLEENPKCRYVQLDEVFSQCDVVSIHLPLLPSTKHVVCERTLGLMQPHAILLNVSRGGLVDTQALIDSLRSMRIGGAGLDVYENEASYFFADKSAQNIADDQLSRLLSFRNCILTSHQAFLTEEALEAISKTTISNVIAFNKGQTMKECPNSVNK</sequence>
<dbReference type="InterPro" id="IPR006139">
    <property type="entry name" value="D-isomer_2_OHA_DH_cat_dom"/>
</dbReference>
<dbReference type="Gene3D" id="3.40.50.720">
    <property type="entry name" value="NAD(P)-binding Rossmann-like Domain"/>
    <property type="match status" value="2"/>
</dbReference>
<dbReference type="EMBL" id="HBHR01021555">
    <property type="protein sequence ID" value="CAD9872929.1"/>
    <property type="molecule type" value="Transcribed_RNA"/>
</dbReference>
<dbReference type="CDD" id="cd12183">
    <property type="entry name" value="LDH_like_2"/>
    <property type="match status" value="1"/>
</dbReference>
<gene>
    <name evidence="5" type="ORF">FJAP1339_LOCUS10961</name>
</gene>
<evidence type="ECO:0000259" key="4">
    <source>
        <dbReference type="PROSITE" id="PS50042"/>
    </source>
</evidence>
<dbReference type="InterPro" id="IPR036291">
    <property type="entry name" value="NAD(P)-bd_dom_sf"/>
</dbReference>
<protein>
    <recommendedName>
        <fullName evidence="4">Cyclic nucleotide-binding domain-containing protein</fullName>
    </recommendedName>
</protein>
<dbReference type="SUPFAM" id="SSF51735">
    <property type="entry name" value="NAD(P)-binding Rossmann-fold domains"/>
    <property type="match status" value="1"/>
</dbReference>
<evidence type="ECO:0000313" key="5">
    <source>
        <dbReference type="EMBL" id="CAD9872929.1"/>
    </source>
</evidence>
<dbReference type="Pfam" id="PF00389">
    <property type="entry name" value="2-Hacid_dh"/>
    <property type="match status" value="1"/>
</dbReference>
<dbReference type="InterPro" id="IPR000595">
    <property type="entry name" value="cNMP-bd_dom"/>
</dbReference>
<dbReference type="Gene3D" id="2.60.120.10">
    <property type="entry name" value="Jelly Rolls"/>
    <property type="match status" value="1"/>
</dbReference>
<dbReference type="Pfam" id="PF02826">
    <property type="entry name" value="2-Hacid_dh_C"/>
    <property type="match status" value="1"/>
</dbReference>
<keyword evidence="2" id="KW-0520">NAD</keyword>
<dbReference type="GO" id="GO:0051287">
    <property type="term" value="F:NAD binding"/>
    <property type="evidence" value="ECO:0007669"/>
    <property type="project" value="InterPro"/>
</dbReference>
<dbReference type="InterPro" id="IPR014710">
    <property type="entry name" value="RmlC-like_jellyroll"/>
</dbReference>
<dbReference type="GO" id="GO:0016616">
    <property type="term" value="F:oxidoreductase activity, acting on the CH-OH group of donors, NAD or NADP as acceptor"/>
    <property type="evidence" value="ECO:0007669"/>
    <property type="project" value="InterPro"/>
</dbReference>
<reference evidence="5" key="1">
    <citation type="submission" date="2021-01" db="EMBL/GenBank/DDBJ databases">
        <authorList>
            <person name="Corre E."/>
            <person name="Pelletier E."/>
            <person name="Niang G."/>
            <person name="Scheremetjew M."/>
            <person name="Finn R."/>
            <person name="Kale V."/>
            <person name="Holt S."/>
            <person name="Cochrane G."/>
            <person name="Meng A."/>
            <person name="Brown T."/>
            <person name="Cohen L."/>
        </authorList>
    </citation>
    <scope>NUCLEOTIDE SEQUENCE</scope>
    <source>
        <strain evidence="5">CCMP1661</strain>
    </source>
</reference>
<name>A0A7S2V819_9STRA</name>
<feature type="region of interest" description="Disordered" evidence="3">
    <location>
        <begin position="1"/>
        <end position="27"/>
    </location>
</feature>
<evidence type="ECO:0000256" key="2">
    <source>
        <dbReference type="ARBA" id="ARBA00023027"/>
    </source>
</evidence>
<dbReference type="PANTHER" id="PTHR43026">
    <property type="entry name" value="2-HYDROXYACID DEHYDROGENASE HOMOLOG 1-RELATED"/>
    <property type="match status" value="1"/>
</dbReference>
<dbReference type="InterPro" id="IPR018490">
    <property type="entry name" value="cNMP-bd_dom_sf"/>
</dbReference>
<dbReference type="AlphaFoldDB" id="A0A7S2V819"/>
<proteinExistence type="inferred from homology"/>
<evidence type="ECO:0000256" key="3">
    <source>
        <dbReference type="SAM" id="MobiDB-lite"/>
    </source>
</evidence>
<evidence type="ECO:0000256" key="1">
    <source>
        <dbReference type="ARBA" id="ARBA00005854"/>
    </source>
</evidence>
<dbReference type="Pfam" id="PF00027">
    <property type="entry name" value="cNMP_binding"/>
    <property type="match status" value="1"/>
</dbReference>
<accession>A0A7S2V819</accession>
<dbReference type="PANTHER" id="PTHR43026:SF1">
    <property type="entry name" value="2-HYDROXYACID DEHYDROGENASE HOMOLOG 1-RELATED"/>
    <property type="match status" value="1"/>
</dbReference>
<feature type="domain" description="Cyclic nucleotide-binding" evidence="4">
    <location>
        <begin position="67"/>
        <end position="177"/>
    </location>
</feature>
<dbReference type="PROSITE" id="PS50042">
    <property type="entry name" value="CNMP_BINDING_3"/>
    <property type="match status" value="1"/>
</dbReference>
<comment type="similarity">
    <text evidence="1">Belongs to the D-isomer specific 2-hydroxyacid dehydrogenase family.</text>
</comment>
<dbReference type="CDD" id="cd00038">
    <property type="entry name" value="CAP_ED"/>
    <property type="match status" value="1"/>
</dbReference>
<dbReference type="InterPro" id="IPR006140">
    <property type="entry name" value="D-isomer_DH_NAD-bd"/>
</dbReference>
<dbReference type="SMART" id="SM00100">
    <property type="entry name" value="cNMP"/>
    <property type="match status" value="1"/>
</dbReference>
<dbReference type="InterPro" id="IPR058205">
    <property type="entry name" value="D-LDH-like"/>
</dbReference>
<dbReference type="SUPFAM" id="SSF51206">
    <property type="entry name" value="cAMP-binding domain-like"/>
    <property type="match status" value="1"/>
</dbReference>
<organism evidence="5">
    <name type="scientific">Fibrocapsa japonica</name>
    <dbReference type="NCBI Taxonomy" id="94617"/>
    <lineage>
        <taxon>Eukaryota</taxon>
        <taxon>Sar</taxon>
        <taxon>Stramenopiles</taxon>
        <taxon>Ochrophyta</taxon>
        <taxon>Raphidophyceae</taxon>
        <taxon>Chattonellales</taxon>
        <taxon>Chattonellaceae</taxon>
        <taxon>Fibrocapsa</taxon>
    </lineage>
</organism>
<dbReference type="SUPFAM" id="SSF52283">
    <property type="entry name" value="Formate/glycerate dehydrogenase catalytic domain-like"/>
    <property type="match status" value="1"/>
</dbReference>